<keyword evidence="2 3" id="KW-0663">Pyridoxal phosphate</keyword>
<dbReference type="GO" id="GO:0030170">
    <property type="term" value="F:pyridoxal phosphate binding"/>
    <property type="evidence" value="ECO:0007669"/>
    <property type="project" value="InterPro"/>
</dbReference>
<dbReference type="Gene3D" id="3.40.640.10">
    <property type="entry name" value="Type I PLP-dependent aspartate aminotransferase-like (Major domain)"/>
    <property type="match status" value="1"/>
</dbReference>
<keyword evidence="4" id="KW-0808">Transferase</keyword>
<dbReference type="AlphaFoldDB" id="A0A8B2P1N8"/>
<evidence type="ECO:0000313" key="5">
    <source>
        <dbReference type="Proteomes" id="UP000249590"/>
    </source>
</evidence>
<evidence type="ECO:0000256" key="1">
    <source>
        <dbReference type="ARBA" id="ARBA00001933"/>
    </source>
</evidence>
<dbReference type="OrthoDB" id="9801052at2"/>
<dbReference type="CDD" id="cd00610">
    <property type="entry name" value="OAT_like"/>
    <property type="match status" value="1"/>
</dbReference>
<gene>
    <name evidence="4" type="ORF">DLJ53_12535</name>
</gene>
<keyword evidence="5" id="KW-1185">Reference proteome</keyword>
<dbReference type="PANTHER" id="PTHR43713:SF3">
    <property type="entry name" value="GLUTAMATE-1-SEMIALDEHYDE 2,1-AMINOMUTASE 1, CHLOROPLASTIC-RELATED"/>
    <property type="match status" value="1"/>
</dbReference>
<keyword evidence="4" id="KW-0032">Aminotransferase</keyword>
<name>A0A8B2P1N8_9HYPH</name>
<dbReference type="GO" id="GO:0008483">
    <property type="term" value="F:transaminase activity"/>
    <property type="evidence" value="ECO:0007669"/>
    <property type="project" value="UniProtKB-KW"/>
</dbReference>
<dbReference type="InterPro" id="IPR015424">
    <property type="entry name" value="PyrdxlP-dep_Trfase"/>
</dbReference>
<evidence type="ECO:0000256" key="2">
    <source>
        <dbReference type="ARBA" id="ARBA00022898"/>
    </source>
</evidence>
<dbReference type="SUPFAM" id="SSF53383">
    <property type="entry name" value="PLP-dependent transferases"/>
    <property type="match status" value="1"/>
</dbReference>
<dbReference type="InterPro" id="IPR005814">
    <property type="entry name" value="Aminotrans_3"/>
</dbReference>
<evidence type="ECO:0000256" key="3">
    <source>
        <dbReference type="RuleBase" id="RU003560"/>
    </source>
</evidence>
<comment type="caution">
    <text evidence="4">The sequence shown here is derived from an EMBL/GenBank/DDBJ whole genome shotgun (WGS) entry which is preliminary data.</text>
</comment>
<comment type="cofactor">
    <cofactor evidence="1">
        <name>pyridoxal 5'-phosphate</name>
        <dbReference type="ChEBI" id="CHEBI:597326"/>
    </cofactor>
</comment>
<accession>A0A8B2P1N8</accession>
<sequence>MRHLQRLAELRDTYVAAHPESRRIMSDAAEFMPGGNTRSVLHFDPFPMVIASGDGATVTDVDGHTYIDCAGEFSAGLYGHNDPVIRAAQEKALSDGLVLAAPNRYEAGLAREMCVRFPSLDRVRFCNSGTEANVFALLTARNFTGRSRFMFMEEGYHGGVLTFGGGKASRMNAPFDHVLAPFNDIDAALATIRANKDELAAVMLEPLLGAGGNLLADKAFLEAVRAETQAHGILLIFDEVKTSRLGRSGLQGHFGVTPDMTTFGKYIGGGLSFGAFGGREEIMMLFDPSRPDALMHAGTFNNNVMSMAGGLAGLSEVFTADRADAFLDMTEATRAKLGEALAAKGVPVRPSGFGSMMSLHIGEREPRRWSETDSRAGTLRSLVHLAALEEGLVTTPRGDLYLSLPMTEAMLDDVVAIISGAVAREFPYVAGQMAA</sequence>
<dbReference type="Pfam" id="PF00202">
    <property type="entry name" value="Aminotran_3"/>
    <property type="match status" value="1"/>
</dbReference>
<reference evidence="4 5" key="1">
    <citation type="submission" date="2018-05" db="EMBL/GenBank/DDBJ databases">
        <title>Acuticoccus sediminis sp. nov., isolated from deep-sea sediment of Indian Ocean.</title>
        <authorList>
            <person name="Liu X."/>
            <person name="Lai Q."/>
            <person name="Du Y."/>
            <person name="Sun F."/>
            <person name="Zhang X."/>
            <person name="Wang S."/>
            <person name="Shao Z."/>
        </authorList>
    </citation>
    <scope>NUCLEOTIDE SEQUENCE [LARGE SCALE GENOMIC DNA]</scope>
    <source>
        <strain evidence="4 5">PTG4-2</strain>
    </source>
</reference>
<evidence type="ECO:0000313" key="4">
    <source>
        <dbReference type="EMBL" id="RAI02187.1"/>
    </source>
</evidence>
<proteinExistence type="inferred from homology"/>
<dbReference type="InterPro" id="IPR015422">
    <property type="entry name" value="PyrdxlP-dep_Trfase_small"/>
</dbReference>
<comment type="similarity">
    <text evidence="3">Belongs to the class-III pyridoxal-phosphate-dependent aminotransferase family.</text>
</comment>
<organism evidence="4 5">
    <name type="scientific">Acuticoccus sediminis</name>
    <dbReference type="NCBI Taxonomy" id="2184697"/>
    <lineage>
        <taxon>Bacteria</taxon>
        <taxon>Pseudomonadati</taxon>
        <taxon>Pseudomonadota</taxon>
        <taxon>Alphaproteobacteria</taxon>
        <taxon>Hyphomicrobiales</taxon>
        <taxon>Amorphaceae</taxon>
        <taxon>Acuticoccus</taxon>
    </lineage>
</organism>
<dbReference type="PANTHER" id="PTHR43713">
    <property type="entry name" value="GLUTAMATE-1-SEMIALDEHYDE 2,1-AMINOMUTASE"/>
    <property type="match status" value="1"/>
</dbReference>
<dbReference type="EMBL" id="QHHQ01000002">
    <property type="protein sequence ID" value="RAI02187.1"/>
    <property type="molecule type" value="Genomic_DNA"/>
</dbReference>
<dbReference type="Gene3D" id="3.90.1150.10">
    <property type="entry name" value="Aspartate Aminotransferase, domain 1"/>
    <property type="match status" value="1"/>
</dbReference>
<dbReference type="Proteomes" id="UP000249590">
    <property type="component" value="Unassembled WGS sequence"/>
</dbReference>
<protein>
    <submittedName>
        <fullName evidence="4">Aspartate aminotransferase family protein</fullName>
    </submittedName>
</protein>
<dbReference type="InterPro" id="IPR015421">
    <property type="entry name" value="PyrdxlP-dep_Trfase_major"/>
</dbReference>
<dbReference type="RefSeq" id="WP_111345585.1">
    <property type="nucleotide sequence ID" value="NZ_QHHQ01000002.1"/>
</dbReference>